<organism evidence="1 2">
    <name type="scientific">Pyxidicoccus parkwayensis</name>
    <dbReference type="NCBI Taxonomy" id="2813578"/>
    <lineage>
        <taxon>Bacteria</taxon>
        <taxon>Pseudomonadati</taxon>
        <taxon>Myxococcota</taxon>
        <taxon>Myxococcia</taxon>
        <taxon>Myxococcales</taxon>
        <taxon>Cystobacterineae</taxon>
        <taxon>Myxococcaceae</taxon>
        <taxon>Pyxidicoccus</taxon>
    </lineage>
</organism>
<protein>
    <submittedName>
        <fullName evidence="1">Uncharacterized protein</fullName>
    </submittedName>
</protein>
<evidence type="ECO:0000313" key="2">
    <source>
        <dbReference type="Proteomes" id="UP000662747"/>
    </source>
</evidence>
<keyword evidence="2" id="KW-1185">Reference proteome</keyword>
<dbReference type="EMBL" id="CP071090">
    <property type="protein sequence ID" value="QSQ26426.1"/>
    <property type="molecule type" value="Genomic_DNA"/>
</dbReference>
<accession>A0ABX7P7J6</accession>
<proteinExistence type="predicted"/>
<dbReference type="Proteomes" id="UP000662747">
    <property type="component" value="Chromosome"/>
</dbReference>
<dbReference type="RefSeq" id="WP_206727973.1">
    <property type="nucleotide sequence ID" value="NZ_CP071090.1"/>
</dbReference>
<name>A0ABX7P7J6_9BACT</name>
<reference evidence="1 2" key="1">
    <citation type="submission" date="2021-02" db="EMBL/GenBank/DDBJ databases">
        <title>De Novo genome assembly of isolated myxobacteria.</title>
        <authorList>
            <person name="Stevens D.C."/>
        </authorList>
    </citation>
    <scope>NUCLEOTIDE SEQUENCE [LARGE SCALE GENOMIC DNA]</scope>
    <source>
        <strain evidence="2">SCPEA02</strain>
    </source>
</reference>
<sequence length="151" mass="15788">MRKLRPSVVALLLAAVAVPGLVLASGLPVHSIWSTKGGAVVIQGTLFAPVLNSSAVSWQEGPGPAFANAKVTVNTTGTPMILELNLVSVNGTPTNDLVQGLWDVTFNGTLVCAACQGYAKGLSHPVGSNYNIDVSNSFYRLDGIITSRFDY</sequence>
<evidence type="ECO:0000313" key="1">
    <source>
        <dbReference type="EMBL" id="QSQ26426.1"/>
    </source>
</evidence>
<gene>
    <name evidence="1" type="ORF">JY651_16495</name>
</gene>